<evidence type="ECO:0000256" key="1">
    <source>
        <dbReference type="SAM" id="MobiDB-lite"/>
    </source>
</evidence>
<feature type="region of interest" description="Disordered" evidence="1">
    <location>
        <begin position="338"/>
        <end position="361"/>
    </location>
</feature>
<feature type="compositionally biased region" description="Basic and acidic residues" evidence="1">
    <location>
        <begin position="469"/>
        <end position="479"/>
    </location>
</feature>
<dbReference type="EMBL" id="CP134185">
    <property type="protein sequence ID" value="WPA99103.1"/>
    <property type="molecule type" value="Genomic_DNA"/>
</dbReference>
<feature type="region of interest" description="Disordered" evidence="1">
    <location>
        <begin position="239"/>
        <end position="265"/>
    </location>
</feature>
<dbReference type="EMBL" id="LKMD01000102">
    <property type="protein sequence ID" value="PIA97080.1"/>
    <property type="molecule type" value="Genomic_DNA"/>
</dbReference>
<feature type="region of interest" description="Disordered" evidence="1">
    <location>
        <begin position="282"/>
        <end position="307"/>
    </location>
</feature>
<reference evidence="4 6" key="2">
    <citation type="submission" date="2023-09" db="EMBL/GenBank/DDBJ databases">
        <title>Complete-Gapless Cercospora beticola genome.</title>
        <authorList>
            <person name="Wyatt N.A."/>
            <person name="Spanner R.E."/>
            <person name="Bolton M.D."/>
        </authorList>
    </citation>
    <scope>NUCLEOTIDE SEQUENCE [LARGE SCALE GENOMIC DNA]</scope>
    <source>
        <strain evidence="4">Cb09-40</strain>
    </source>
</reference>
<evidence type="ECO:0000256" key="2">
    <source>
        <dbReference type="SAM" id="Phobius"/>
    </source>
</evidence>
<keyword evidence="2" id="KW-1133">Transmembrane helix</keyword>
<name>A0A2G5HX30_CERBT</name>
<dbReference type="Proteomes" id="UP001302367">
    <property type="component" value="Chromosome 2"/>
</dbReference>
<feature type="transmembrane region" description="Helical" evidence="2">
    <location>
        <begin position="199"/>
        <end position="223"/>
    </location>
</feature>
<dbReference type="OrthoDB" id="21678at2759"/>
<feature type="compositionally biased region" description="Basic residues" evidence="1">
    <location>
        <begin position="240"/>
        <end position="249"/>
    </location>
</feature>
<proteinExistence type="predicted"/>
<feature type="compositionally biased region" description="Basic and acidic residues" evidence="1">
    <location>
        <begin position="419"/>
        <end position="439"/>
    </location>
</feature>
<dbReference type="Proteomes" id="UP000230605">
    <property type="component" value="Chromosome 2"/>
</dbReference>
<feature type="region of interest" description="Disordered" evidence="1">
    <location>
        <begin position="1"/>
        <end position="31"/>
    </location>
</feature>
<keyword evidence="2" id="KW-0812">Transmembrane</keyword>
<keyword evidence="6" id="KW-1185">Reference proteome</keyword>
<evidence type="ECO:0000313" key="4">
    <source>
        <dbReference type="EMBL" id="WPA99103.1"/>
    </source>
</evidence>
<dbReference type="AlphaFoldDB" id="A0A2G5HX30"/>
<keyword evidence="2" id="KW-0472">Membrane</keyword>
<protein>
    <submittedName>
        <fullName evidence="3">Uncharacterized protein</fullName>
    </submittedName>
</protein>
<feature type="compositionally biased region" description="Basic and acidic residues" evidence="1">
    <location>
        <begin position="511"/>
        <end position="525"/>
    </location>
</feature>
<accession>A0A2G5HX30</accession>
<evidence type="ECO:0000313" key="5">
    <source>
        <dbReference type="Proteomes" id="UP000230605"/>
    </source>
</evidence>
<evidence type="ECO:0000313" key="6">
    <source>
        <dbReference type="Proteomes" id="UP001302367"/>
    </source>
</evidence>
<feature type="compositionally biased region" description="Low complexity" evidence="1">
    <location>
        <begin position="288"/>
        <end position="299"/>
    </location>
</feature>
<feature type="compositionally biased region" description="Polar residues" evidence="1">
    <location>
        <begin position="21"/>
        <end position="31"/>
    </location>
</feature>
<sequence>MAPTATTQTQDPPPAGKTDVDQSTTSPISSPSCQLAESVLATSYATQQGPMSPEAILRLLRNQVCNDNQCEPPEGIDPSAVVVARDDKSLYKKCEISVGLANGLEGYVFRQTEPIGELQNECSTSIDNMIDEIGGLAKACWWVGSHKNQVYQAGFRSLNPSGNSSLHMQQHIPITGTLADASPPGQVEVEHKGSTPKQVIPIVVGVAVGVLCIIIGLVIFLIWKRNKRERQRWRAALERRARRKARKHTPGHDHTASAHSTTLLGSLTSGNKSWNILGTAHNQTAALPPEGTQSTTGTQETREKEKIPVTDETVAAGLHDEAIARKLQRKYDAAHERNIQAASGGTGRDDRVQSPQPPNYDAVNAGNAMDMVQGPIANRISQFAPALGPDRYRFSNVTREDEPPLPTSRTAEGVGNDAADGRDSDEHIIPPVEPREPRRVRSPPVWRGTGEDRHHYVFPPQRPLPQRPLPERPLPERPSHSPVGWRNTMDTLEGYDMGGSSSPEKLLPSRPEVRSPRGWKAADDE</sequence>
<reference evidence="3 5" key="1">
    <citation type="submission" date="2015-10" db="EMBL/GenBank/DDBJ databases">
        <title>The cercosporin biosynthetic gene cluster was horizontally transferred to several fungal lineages and shown to be expanded in Cercospora beticola based on microsynteny with recipient genomes.</title>
        <authorList>
            <person name="De Jonge R."/>
            <person name="Ebert M.K."/>
            <person name="Suttle J.C."/>
            <person name="Jurick Ii W.M."/>
            <person name="Secor G.A."/>
            <person name="Thomma B.P."/>
            <person name="Van De Peer Y."/>
            <person name="Bolton M.D."/>
        </authorList>
    </citation>
    <scope>NUCLEOTIDE SEQUENCE [LARGE SCALE GENOMIC DNA]</scope>
    <source>
        <strain evidence="3 5">09-40</strain>
    </source>
</reference>
<organism evidence="3 5">
    <name type="scientific">Cercospora beticola</name>
    <name type="common">Sugarbeet leaf spot fungus</name>
    <dbReference type="NCBI Taxonomy" id="122368"/>
    <lineage>
        <taxon>Eukaryota</taxon>
        <taxon>Fungi</taxon>
        <taxon>Dikarya</taxon>
        <taxon>Ascomycota</taxon>
        <taxon>Pezizomycotina</taxon>
        <taxon>Dothideomycetes</taxon>
        <taxon>Dothideomycetidae</taxon>
        <taxon>Mycosphaerellales</taxon>
        <taxon>Mycosphaerellaceae</taxon>
        <taxon>Cercospora</taxon>
    </lineage>
</organism>
<feature type="region of interest" description="Disordered" evidence="1">
    <location>
        <begin position="396"/>
        <end position="525"/>
    </location>
</feature>
<evidence type="ECO:0000313" key="3">
    <source>
        <dbReference type="EMBL" id="PIA97080.1"/>
    </source>
</evidence>
<gene>
    <name evidence="3" type="ORF">CB0940_06465</name>
    <name evidence="4" type="ORF">RHO25_003718</name>
</gene>
<feature type="compositionally biased region" description="Low complexity" evidence="1">
    <location>
        <begin position="1"/>
        <end position="10"/>
    </location>
</feature>